<proteinExistence type="predicted"/>
<protein>
    <submittedName>
        <fullName evidence="2">Uncharacterized protein</fullName>
    </submittedName>
</protein>
<evidence type="ECO:0000313" key="3">
    <source>
        <dbReference type="Proteomes" id="UP000239757"/>
    </source>
</evidence>
<gene>
    <name evidence="2" type="ORF">GOBAR_AA14318</name>
</gene>
<dbReference type="Proteomes" id="UP000239757">
    <property type="component" value="Unassembled WGS sequence"/>
</dbReference>
<feature type="region of interest" description="Disordered" evidence="1">
    <location>
        <begin position="1"/>
        <end position="25"/>
    </location>
</feature>
<name>A0A2P5XSR2_GOSBA</name>
<accession>A0A2P5XSR2</accession>
<evidence type="ECO:0000313" key="2">
    <source>
        <dbReference type="EMBL" id="PPS06326.1"/>
    </source>
</evidence>
<evidence type="ECO:0000256" key="1">
    <source>
        <dbReference type="SAM" id="MobiDB-lite"/>
    </source>
</evidence>
<sequence>MSVDDTMLSCHPVAPPGTSTSQHREGERWMWQLRTYHAGIIVVRHHGLKMKCGTQFDRDLEVWPEVSGIVLLGAQWGTLGKGDELLR</sequence>
<dbReference type="EMBL" id="KZ664303">
    <property type="protein sequence ID" value="PPS06326.1"/>
    <property type="molecule type" value="Genomic_DNA"/>
</dbReference>
<organism evidence="2 3">
    <name type="scientific">Gossypium barbadense</name>
    <name type="common">Sea Island cotton</name>
    <name type="synonym">Hibiscus barbadensis</name>
    <dbReference type="NCBI Taxonomy" id="3634"/>
    <lineage>
        <taxon>Eukaryota</taxon>
        <taxon>Viridiplantae</taxon>
        <taxon>Streptophyta</taxon>
        <taxon>Embryophyta</taxon>
        <taxon>Tracheophyta</taxon>
        <taxon>Spermatophyta</taxon>
        <taxon>Magnoliopsida</taxon>
        <taxon>eudicotyledons</taxon>
        <taxon>Gunneridae</taxon>
        <taxon>Pentapetalae</taxon>
        <taxon>rosids</taxon>
        <taxon>malvids</taxon>
        <taxon>Malvales</taxon>
        <taxon>Malvaceae</taxon>
        <taxon>Malvoideae</taxon>
        <taxon>Gossypium</taxon>
    </lineage>
</organism>
<dbReference type="AlphaFoldDB" id="A0A2P5XSR2"/>
<reference evidence="2 3" key="1">
    <citation type="submission" date="2015-01" db="EMBL/GenBank/DDBJ databases">
        <title>Genome of allotetraploid Gossypium barbadense reveals genomic plasticity and fiber elongation in cotton evolution.</title>
        <authorList>
            <person name="Chen X."/>
            <person name="Liu X."/>
            <person name="Zhao B."/>
            <person name="Zheng H."/>
            <person name="Hu Y."/>
            <person name="Lu G."/>
            <person name="Yang C."/>
            <person name="Chen J."/>
            <person name="Shan C."/>
            <person name="Zhang L."/>
            <person name="Zhou Y."/>
            <person name="Wang L."/>
            <person name="Guo W."/>
            <person name="Bai Y."/>
            <person name="Ruan J."/>
            <person name="Shangguan X."/>
            <person name="Mao Y."/>
            <person name="Jiang J."/>
            <person name="Zhu Y."/>
            <person name="Lei J."/>
            <person name="Kang H."/>
            <person name="Chen S."/>
            <person name="He X."/>
            <person name="Wang R."/>
            <person name="Wang Y."/>
            <person name="Chen J."/>
            <person name="Wang L."/>
            <person name="Yu S."/>
            <person name="Wang B."/>
            <person name="Wei J."/>
            <person name="Song S."/>
            <person name="Lu X."/>
            <person name="Gao Z."/>
            <person name="Gu W."/>
            <person name="Deng X."/>
            <person name="Ma D."/>
            <person name="Wang S."/>
            <person name="Liang W."/>
            <person name="Fang L."/>
            <person name="Cai C."/>
            <person name="Zhu X."/>
            <person name="Zhou B."/>
            <person name="Zhang Y."/>
            <person name="Chen Z."/>
            <person name="Xu S."/>
            <person name="Zhu R."/>
            <person name="Wang S."/>
            <person name="Zhang T."/>
            <person name="Zhao G."/>
        </authorList>
    </citation>
    <scope>NUCLEOTIDE SEQUENCE [LARGE SCALE GENOMIC DNA]</scope>
    <source>
        <strain evidence="3">cv. Xinhai21</strain>
        <tissue evidence="2">Leaf</tissue>
    </source>
</reference>